<evidence type="ECO:0000256" key="15">
    <source>
        <dbReference type="ARBA" id="ARBA00032605"/>
    </source>
</evidence>
<feature type="transmembrane region" description="Helical" evidence="19">
    <location>
        <begin position="54"/>
        <end position="73"/>
    </location>
</feature>
<evidence type="ECO:0000256" key="12">
    <source>
        <dbReference type="ARBA" id="ARBA00022989"/>
    </source>
</evidence>
<dbReference type="AlphaFoldDB" id="A0A1E5Q6S9"/>
<feature type="transmembrane region" description="Helical" evidence="19">
    <location>
        <begin position="79"/>
        <end position="97"/>
    </location>
</feature>
<evidence type="ECO:0000256" key="19">
    <source>
        <dbReference type="HAMAP-Rule" id="MF_00719"/>
    </source>
</evidence>
<dbReference type="EMBL" id="MCGG01000032">
    <property type="protein sequence ID" value="OEJ66532.1"/>
    <property type="molecule type" value="Genomic_DNA"/>
</dbReference>
<accession>A0A1E5Q6S9</accession>
<proteinExistence type="inferred from homology"/>
<dbReference type="GO" id="GO:0009236">
    <property type="term" value="P:cobalamin biosynthetic process"/>
    <property type="evidence" value="ECO:0007669"/>
    <property type="project" value="UniProtKB-UniRule"/>
</dbReference>
<dbReference type="GO" id="GO:0051073">
    <property type="term" value="F:adenosylcobinamide-GDP ribazoletransferase activity"/>
    <property type="evidence" value="ECO:0007669"/>
    <property type="project" value="UniProtKB-UniRule"/>
</dbReference>
<dbReference type="HAMAP" id="MF_00719">
    <property type="entry name" value="CobS"/>
    <property type="match status" value="1"/>
</dbReference>
<evidence type="ECO:0000313" key="20">
    <source>
        <dbReference type="EMBL" id="OEJ66532.1"/>
    </source>
</evidence>
<dbReference type="PANTHER" id="PTHR34148:SF1">
    <property type="entry name" value="ADENOSYLCOBINAMIDE-GDP RIBAZOLETRANSFERASE"/>
    <property type="match status" value="1"/>
</dbReference>
<dbReference type="EC" id="2.7.8.26" evidence="5 19"/>
<evidence type="ECO:0000256" key="1">
    <source>
        <dbReference type="ARBA" id="ARBA00001946"/>
    </source>
</evidence>
<evidence type="ECO:0000256" key="6">
    <source>
        <dbReference type="ARBA" id="ARBA00015850"/>
    </source>
</evidence>
<comment type="pathway">
    <text evidence="3 19">Cofactor biosynthesis; adenosylcobalamin biosynthesis; adenosylcobalamin from cob(II)yrinate a,c-diamide: step 7/7.</text>
</comment>
<evidence type="ECO:0000256" key="13">
    <source>
        <dbReference type="ARBA" id="ARBA00023136"/>
    </source>
</evidence>
<keyword evidence="21" id="KW-1185">Reference proteome</keyword>
<comment type="cofactor">
    <cofactor evidence="1 19">
        <name>Mg(2+)</name>
        <dbReference type="ChEBI" id="CHEBI:18420"/>
    </cofactor>
</comment>
<evidence type="ECO:0000256" key="4">
    <source>
        <dbReference type="ARBA" id="ARBA00010561"/>
    </source>
</evidence>
<keyword evidence="11 19" id="KW-0460">Magnesium</keyword>
<dbReference type="UniPathway" id="UPA00148">
    <property type="reaction ID" value="UER00238"/>
</dbReference>
<evidence type="ECO:0000256" key="8">
    <source>
        <dbReference type="ARBA" id="ARBA00022573"/>
    </source>
</evidence>
<dbReference type="GO" id="GO:0005886">
    <property type="term" value="C:plasma membrane"/>
    <property type="evidence" value="ECO:0007669"/>
    <property type="project" value="UniProtKB-SubCell"/>
</dbReference>
<dbReference type="GO" id="GO:0008818">
    <property type="term" value="F:cobalamin 5'-phosphate synthase activity"/>
    <property type="evidence" value="ECO:0007669"/>
    <property type="project" value="UniProtKB-UniRule"/>
</dbReference>
<keyword evidence="8 19" id="KW-0169">Cobalamin biosynthesis</keyword>
<dbReference type="InterPro" id="IPR003805">
    <property type="entry name" value="CobS"/>
</dbReference>
<evidence type="ECO:0000256" key="17">
    <source>
        <dbReference type="ARBA" id="ARBA00048623"/>
    </source>
</evidence>
<feature type="transmembrane region" description="Helical" evidence="19">
    <location>
        <begin position="127"/>
        <end position="149"/>
    </location>
</feature>
<protein>
    <recommendedName>
        <fullName evidence="6 19">Adenosylcobinamide-GDP ribazoletransferase</fullName>
        <ecNumber evidence="5 19">2.7.8.26</ecNumber>
    </recommendedName>
    <alternativeName>
        <fullName evidence="16 19">Cobalamin synthase</fullName>
    </alternativeName>
    <alternativeName>
        <fullName evidence="15 19">Cobalamin-5'-phosphate synthase</fullName>
    </alternativeName>
</protein>
<evidence type="ECO:0000256" key="10">
    <source>
        <dbReference type="ARBA" id="ARBA00022692"/>
    </source>
</evidence>
<reference evidence="21" key="1">
    <citation type="submission" date="2016-07" db="EMBL/GenBank/DDBJ databases">
        <authorList>
            <person name="Florea S."/>
            <person name="Webb J.S."/>
            <person name="Jaromczyk J."/>
            <person name="Schardl C.L."/>
        </authorList>
    </citation>
    <scope>NUCLEOTIDE SEQUENCE [LARGE SCALE GENOMIC DNA]</scope>
    <source>
        <strain evidence="21">MV-1</strain>
    </source>
</reference>
<organism evidence="20 21">
    <name type="scientific">Magnetovibrio blakemorei</name>
    <dbReference type="NCBI Taxonomy" id="28181"/>
    <lineage>
        <taxon>Bacteria</taxon>
        <taxon>Pseudomonadati</taxon>
        <taxon>Pseudomonadota</taxon>
        <taxon>Alphaproteobacteria</taxon>
        <taxon>Rhodospirillales</taxon>
        <taxon>Magnetovibrionaceae</taxon>
        <taxon>Magnetovibrio</taxon>
    </lineage>
</organism>
<evidence type="ECO:0000256" key="14">
    <source>
        <dbReference type="ARBA" id="ARBA00025228"/>
    </source>
</evidence>
<keyword evidence="10 19" id="KW-0812">Transmembrane</keyword>
<comment type="function">
    <text evidence="14 19">Joins adenosylcobinamide-GDP and alpha-ribazole to generate adenosylcobalamin (Ado-cobalamin). Also synthesizes adenosylcobalamin 5'-phosphate from adenosylcobinamide-GDP and alpha-ribazole 5'-phosphate.</text>
</comment>
<sequence>MRRWMDRFTLAWLFLTRVPLPKWWNAPLPIEEIEGEPDDKAKGMIPLADTVRTWPLVGLFIGALTGLALWAGAKLGLHPIAAGFVALMVGAVLTGALHEDGLADVADGFGGGASKAKKLAIMKDSHIGTYGVLALLLVTGFKATCLGGFNGPGLAAGALVGAHVLSRAMMPLLMAFLPPARSSGLGRGAGAPSRDDAVVSAIIGVLLGLLVLGLEPGALAAVLALSGAAFVAWLAHRQIGGYTGDVLGAAQQVAEALILAGMAGAFRTVFYI</sequence>
<evidence type="ECO:0000256" key="7">
    <source>
        <dbReference type="ARBA" id="ARBA00022475"/>
    </source>
</evidence>
<feature type="transmembrane region" description="Helical" evidence="19">
    <location>
        <begin position="155"/>
        <end position="177"/>
    </location>
</feature>
<comment type="caution">
    <text evidence="20">The sequence shown here is derived from an EMBL/GenBank/DDBJ whole genome shotgun (WGS) entry which is preliminary data.</text>
</comment>
<keyword evidence="7 19" id="KW-1003">Cell membrane</keyword>
<evidence type="ECO:0000256" key="16">
    <source>
        <dbReference type="ARBA" id="ARBA00032853"/>
    </source>
</evidence>
<evidence type="ECO:0000313" key="21">
    <source>
        <dbReference type="Proteomes" id="UP000095347"/>
    </source>
</evidence>
<feature type="transmembrane region" description="Helical" evidence="19">
    <location>
        <begin position="218"/>
        <end position="235"/>
    </location>
</feature>
<keyword evidence="12 19" id="KW-1133">Transmembrane helix</keyword>
<feature type="transmembrane region" description="Helical" evidence="19">
    <location>
        <begin position="197"/>
        <end position="212"/>
    </location>
</feature>
<evidence type="ECO:0000256" key="3">
    <source>
        <dbReference type="ARBA" id="ARBA00004663"/>
    </source>
</evidence>
<evidence type="ECO:0000256" key="2">
    <source>
        <dbReference type="ARBA" id="ARBA00004651"/>
    </source>
</evidence>
<comment type="similarity">
    <text evidence="4 19">Belongs to the CobS family.</text>
</comment>
<keyword evidence="9 19" id="KW-0808">Transferase</keyword>
<evidence type="ECO:0000256" key="11">
    <source>
        <dbReference type="ARBA" id="ARBA00022842"/>
    </source>
</evidence>
<name>A0A1E5Q6S9_9PROT</name>
<evidence type="ECO:0000256" key="9">
    <source>
        <dbReference type="ARBA" id="ARBA00022679"/>
    </source>
</evidence>
<dbReference type="Proteomes" id="UP000095347">
    <property type="component" value="Unassembled WGS sequence"/>
</dbReference>
<dbReference type="STRING" id="28181.BEN30_12060"/>
<evidence type="ECO:0000256" key="5">
    <source>
        <dbReference type="ARBA" id="ARBA00013200"/>
    </source>
</evidence>
<dbReference type="Pfam" id="PF02654">
    <property type="entry name" value="CobS"/>
    <property type="match status" value="1"/>
</dbReference>
<gene>
    <name evidence="19" type="primary">cobS</name>
    <name evidence="20" type="ORF">BEN30_12060</name>
</gene>
<dbReference type="PANTHER" id="PTHR34148">
    <property type="entry name" value="ADENOSYLCOBINAMIDE-GDP RIBAZOLETRANSFERASE"/>
    <property type="match status" value="1"/>
</dbReference>
<evidence type="ECO:0000256" key="18">
    <source>
        <dbReference type="ARBA" id="ARBA00049504"/>
    </source>
</evidence>
<comment type="catalytic activity">
    <reaction evidence="17 19">
        <text>alpha-ribazole + adenosylcob(III)inamide-GDP = adenosylcob(III)alamin + GMP + H(+)</text>
        <dbReference type="Rhea" id="RHEA:16049"/>
        <dbReference type="ChEBI" id="CHEBI:10329"/>
        <dbReference type="ChEBI" id="CHEBI:15378"/>
        <dbReference type="ChEBI" id="CHEBI:18408"/>
        <dbReference type="ChEBI" id="CHEBI:58115"/>
        <dbReference type="ChEBI" id="CHEBI:60487"/>
        <dbReference type="EC" id="2.7.8.26"/>
    </reaction>
</comment>
<comment type="subcellular location">
    <subcellularLocation>
        <location evidence="2 19">Cell membrane</location>
        <topology evidence="2 19">Multi-pass membrane protein</topology>
    </subcellularLocation>
</comment>
<keyword evidence="13 19" id="KW-0472">Membrane</keyword>
<comment type="catalytic activity">
    <reaction evidence="18 19">
        <text>alpha-ribazole 5'-phosphate + adenosylcob(III)inamide-GDP = adenosylcob(III)alamin 5'-phosphate + GMP + H(+)</text>
        <dbReference type="Rhea" id="RHEA:23560"/>
        <dbReference type="ChEBI" id="CHEBI:15378"/>
        <dbReference type="ChEBI" id="CHEBI:57918"/>
        <dbReference type="ChEBI" id="CHEBI:58115"/>
        <dbReference type="ChEBI" id="CHEBI:60487"/>
        <dbReference type="ChEBI" id="CHEBI:60493"/>
        <dbReference type="EC" id="2.7.8.26"/>
    </reaction>
</comment>